<dbReference type="Gene3D" id="2.60.120.260">
    <property type="entry name" value="Galactose-binding domain-like"/>
    <property type="match status" value="1"/>
</dbReference>
<dbReference type="RefSeq" id="WP_279528032.1">
    <property type="nucleotide sequence ID" value="NZ_CP122312.1"/>
</dbReference>
<dbReference type="Proteomes" id="UP001596447">
    <property type="component" value="Unassembled WGS sequence"/>
</dbReference>
<proteinExistence type="predicted"/>
<keyword evidence="2" id="KW-1185">Reference proteome</keyword>
<dbReference type="AlphaFoldDB" id="A0ABD5Z7Z5"/>
<dbReference type="EMBL" id="JBHTAR010000011">
    <property type="protein sequence ID" value="MFC7201281.1"/>
    <property type="molecule type" value="Genomic_DNA"/>
</dbReference>
<evidence type="ECO:0008006" key="3">
    <source>
        <dbReference type="Google" id="ProtNLM"/>
    </source>
</evidence>
<protein>
    <recommendedName>
        <fullName evidence="3">Tat (Twin-arginine translocation) pathway signal sequence</fullName>
    </recommendedName>
</protein>
<sequence length="186" mass="20027">MERRRFLATAGAAFGGLAGCSAPTKSPRRRLDNGSFEAGLRSWSVGTDLPTDPNTGGPVETDVRVTGERASSGERALELSIDGRQDDGMVWVQQPVDLGHGSTLAVDVYSPQESFNTITKVAAFAGPDRVLRESEFDTSRAVEDHGGWKTFEYPVDGDGLGVVAVGISVVWETEVTRWVDDVRLVD</sequence>
<evidence type="ECO:0000313" key="2">
    <source>
        <dbReference type="Proteomes" id="UP001596447"/>
    </source>
</evidence>
<comment type="caution">
    <text evidence="1">The sequence shown here is derived from an EMBL/GenBank/DDBJ whole genome shotgun (WGS) entry which is preliminary data.</text>
</comment>
<gene>
    <name evidence="1" type="ORF">ACFQJ9_18040</name>
</gene>
<reference evidence="1 2" key="1">
    <citation type="journal article" date="2019" name="Int. J. Syst. Evol. Microbiol.">
        <title>The Global Catalogue of Microorganisms (GCM) 10K type strain sequencing project: providing services to taxonomists for standard genome sequencing and annotation.</title>
        <authorList>
            <consortium name="The Broad Institute Genomics Platform"/>
            <consortium name="The Broad Institute Genome Sequencing Center for Infectious Disease"/>
            <person name="Wu L."/>
            <person name="Ma J."/>
        </authorList>
    </citation>
    <scope>NUCLEOTIDE SEQUENCE [LARGE SCALE GENOMIC DNA]</scope>
    <source>
        <strain evidence="1 2">XZGYJ-43</strain>
    </source>
</reference>
<accession>A0ABD5Z7Z5</accession>
<dbReference type="PROSITE" id="PS51257">
    <property type="entry name" value="PROKAR_LIPOPROTEIN"/>
    <property type="match status" value="1"/>
</dbReference>
<name>A0ABD5Z7Z5_9EURY</name>
<organism evidence="1 2">
    <name type="scientific">Halospeciosus flavus</name>
    <dbReference type="NCBI Taxonomy" id="3032283"/>
    <lineage>
        <taxon>Archaea</taxon>
        <taxon>Methanobacteriati</taxon>
        <taxon>Methanobacteriota</taxon>
        <taxon>Stenosarchaea group</taxon>
        <taxon>Halobacteria</taxon>
        <taxon>Halobacteriales</taxon>
        <taxon>Halobacteriaceae</taxon>
        <taxon>Halospeciosus</taxon>
    </lineage>
</organism>
<evidence type="ECO:0000313" key="1">
    <source>
        <dbReference type="EMBL" id="MFC7201281.1"/>
    </source>
</evidence>